<dbReference type="PANTHER" id="PTHR11455">
    <property type="entry name" value="CRYPTOCHROME"/>
    <property type="match status" value="1"/>
</dbReference>
<evidence type="ECO:0000256" key="2">
    <source>
        <dbReference type="ARBA" id="ARBA00022630"/>
    </source>
</evidence>
<evidence type="ECO:0000313" key="10">
    <source>
        <dbReference type="Proteomes" id="UP000265040"/>
    </source>
</evidence>
<evidence type="ECO:0000256" key="5">
    <source>
        <dbReference type="PIRSR" id="PIRSR602081-1"/>
    </source>
</evidence>
<reference evidence="9" key="1">
    <citation type="submission" date="2021-04" db="EMBL/GenBank/DDBJ databases">
        <authorList>
            <consortium name="Wellcome Sanger Institute Data Sharing"/>
        </authorList>
    </citation>
    <scope>NUCLEOTIDE SEQUENCE [LARGE SCALE GENOMIC DNA]</scope>
</reference>
<name>A0A3Q1H8Z6_ANATE</name>
<comment type="cofactor">
    <cofactor evidence="5">
        <name>FAD</name>
        <dbReference type="ChEBI" id="CHEBI:57692"/>
    </cofactor>
    <text evidence="5">Binds 1 FAD per subunit.</text>
</comment>
<dbReference type="Pfam" id="PF03441">
    <property type="entry name" value="FAD_binding_7"/>
    <property type="match status" value="1"/>
</dbReference>
<dbReference type="Gene3D" id="1.10.579.10">
    <property type="entry name" value="DNA Cyclobutane Dipyrimidine Photolyase, subunit A, domain 3"/>
    <property type="match status" value="1"/>
</dbReference>
<dbReference type="GO" id="GO:0006139">
    <property type="term" value="P:nucleobase-containing compound metabolic process"/>
    <property type="evidence" value="ECO:0007669"/>
    <property type="project" value="UniProtKB-ARBA"/>
</dbReference>
<feature type="binding site" evidence="5">
    <location>
        <begin position="455"/>
        <end position="459"/>
    </location>
    <ligand>
        <name>FAD</name>
        <dbReference type="ChEBI" id="CHEBI:57692"/>
    </ligand>
</feature>
<dbReference type="InterPro" id="IPR014729">
    <property type="entry name" value="Rossmann-like_a/b/a_fold"/>
</dbReference>
<feature type="site" description="Electron transfer via tryptophanyl radical" evidence="6">
    <location>
        <position position="596"/>
    </location>
</feature>
<feature type="binding site" evidence="5">
    <location>
        <begin position="586"/>
        <end position="588"/>
    </location>
    <ligand>
        <name>FAD</name>
        <dbReference type="ChEBI" id="CHEBI:57692"/>
    </ligand>
</feature>
<dbReference type="SUPFAM" id="SSF52425">
    <property type="entry name" value="Cryptochrome/photolyase, N-terminal domain"/>
    <property type="match status" value="1"/>
</dbReference>
<feature type="site" description="Electron transfer via tryptophanyl radical" evidence="6">
    <location>
        <position position="520"/>
    </location>
</feature>
<dbReference type="OMA" id="TRMEFKY"/>
<evidence type="ECO:0000256" key="1">
    <source>
        <dbReference type="ARBA" id="ARBA00005862"/>
    </source>
</evidence>
<proteinExistence type="inferred from homology"/>
<comment type="similarity">
    <text evidence="1">Belongs to the DNA photolyase class-1 family.</text>
</comment>
<dbReference type="GeneTree" id="ENSGT00940000166153"/>
<dbReference type="GO" id="GO:0006950">
    <property type="term" value="P:response to stress"/>
    <property type="evidence" value="ECO:0007669"/>
    <property type="project" value="UniProtKB-ARBA"/>
</dbReference>
<feature type="region of interest" description="Disordered" evidence="7">
    <location>
        <begin position="103"/>
        <end position="181"/>
    </location>
</feature>
<accession>A0A3Q1H8Z6</accession>
<feature type="compositionally biased region" description="Polar residues" evidence="7">
    <location>
        <begin position="118"/>
        <end position="135"/>
    </location>
</feature>
<dbReference type="Pfam" id="PF00875">
    <property type="entry name" value="DNA_photolyase"/>
    <property type="match status" value="1"/>
</dbReference>
<feature type="binding site" evidence="5">
    <location>
        <position position="486"/>
    </location>
    <ligand>
        <name>FAD</name>
        <dbReference type="ChEBI" id="CHEBI:57692"/>
    </ligand>
</feature>
<reference evidence="9" key="3">
    <citation type="submission" date="2025-09" db="UniProtKB">
        <authorList>
            <consortium name="Ensembl"/>
        </authorList>
    </citation>
    <scope>IDENTIFICATION</scope>
</reference>
<keyword evidence="3 5" id="KW-0274">FAD</keyword>
<feature type="domain" description="Photolyase/cryptochrome alpha/beta" evidence="8">
    <location>
        <begin position="197"/>
        <end position="338"/>
    </location>
</feature>
<dbReference type="PROSITE" id="PS51645">
    <property type="entry name" value="PHR_CRY_ALPHA_BETA"/>
    <property type="match status" value="1"/>
</dbReference>
<dbReference type="InterPro" id="IPR003903">
    <property type="entry name" value="UIM_dom"/>
</dbReference>
<feature type="compositionally biased region" description="Basic and acidic residues" evidence="7">
    <location>
        <begin position="147"/>
        <end position="159"/>
    </location>
</feature>
<keyword evidence="10" id="KW-1185">Reference proteome</keyword>
<dbReference type="PROSITE" id="PS50330">
    <property type="entry name" value="UIM"/>
    <property type="match status" value="1"/>
</dbReference>
<dbReference type="InterPro" id="IPR002081">
    <property type="entry name" value="Cryptochrome/DNA_photolyase_1"/>
</dbReference>
<feature type="region of interest" description="Disordered" evidence="7">
    <location>
        <begin position="797"/>
        <end position="837"/>
    </location>
</feature>
<dbReference type="Ensembl" id="ENSATET00000003905.3">
    <property type="protein sequence ID" value="ENSATEP00000003870.1"/>
    <property type="gene ID" value="ENSATEG00000002696.3"/>
</dbReference>
<feature type="binding site" evidence="5">
    <location>
        <position position="443"/>
    </location>
    <ligand>
        <name>FAD</name>
        <dbReference type="ChEBI" id="CHEBI:57692"/>
    </ligand>
</feature>
<dbReference type="InterPro" id="IPR018394">
    <property type="entry name" value="DNA_photolyase_1_CS_C"/>
</dbReference>
<evidence type="ECO:0000256" key="7">
    <source>
        <dbReference type="SAM" id="MobiDB-lite"/>
    </source>
</evidence>
<dbReference type="InterPro" id="IPR006050">
    <property type="entry name" value="DNA_photolyase_N"/>
</dbReference>
<evidence type="ECO:0000256" key="3">
    <source>
        <dbReference type="ARBA" id="ARBA00022827"/>
    </source>
</evidence>
<keyword evidence="2 5" id="KW-0285">Flavoprotein</keyword>
<dbReference type="GO" id="GO:0071949">
    <property type="term" value="F:FAD binding"/>
    <property type="evidence" value="ECO:0007669"/>
    <property type="project" value="TreeGrafter"/>
</dbReference>
<dbReference type="InterPro" id="IPR036155">
    <property type="entry name" value="Crypto/Photolyase_N_sf"/>
</dbReference>
<dbReference type="OrthoDB" id="435881at2759"/>
<dbReference type="GO" id="GO:0005634">
    <property type="term" value="C:nucleus"/>
    <property type="evidence" value="ECO:0007669"/>
    <property type="project" value="TreeGrafter"/>
</dbReference>
<dbReference type="PANTHER" id="PTHR11455:SF18">
    <property type="entry name" value="SI:CH1073-390K14.1"/>
    <property type="match status" value="1"/>
</dbReference>
<feature type="site" description="Electron transfer via tryptophanyl radical" evidence="6">
    <location>
        <position position="573"/>
    </location>
</feature>
<dbReference type="InParanoid" id="A0A3Q1H8Z6"/>
<evidence type="ECO:0000256" key="4">
    <source>
        <dbReference type="ARBA" id="ARBA00022991"/>
    </source>
</evidence>
<dbReference type="Gene3D" id="1.25.40.80">
    <property type="match status" value="1"/>
</dbReference>
<evidence type="ECO:0000256" key="6">
    <source>
        <dbReference type="PIRSR" id="PIRSR602081-2"/>
    </source>
</evidence>
<protein>
    <recommendedName>
        <fullName evidence="8">Photolyase/cryptochrome alpha/beta domain-containing protein</fullName>
    </recommendedName>
</protein>
<dbReference type="RefSeq" id="XP_026220618.1">
    <property type="nucleotide sequence ID" value="XM_026364833.1"/>
</dbReference>
<dbReference type="GO" id="GO:0032922">
    <property type="term" value="P:circadian regulation of gene expression"/>
    <property type="evidence" value="ECO:0007669"/>
    <property type="project" value="TreeGrafter"/>
</dbReference>
<dbReference type="Proteomes" id="UP000265040">
    <property type="component" value="Chromosome 6"/>
</dbReference>
<dbReference type="Gene3D" id="3.40.50.620">
    <property type="entry name" value="HUPs"/>
    <property type="match status" value="1"/>
</dbReference>
<keyword evidence="4" id="KW-0157">Chromophore</keyword>
<dbReference type="GeneID" id="113165400"/>
<dbReference type="GO" id="GO:0003677">
    <property type="term" value="F:DNA binding"/>
    <property type="evidence" value="ECO:0007669"/>
    <property type="project" value="TreeGrafter"/>
</dbReference>
<dbReference type="InterPro" id="IPR005101">
    <property type="entry name" value="Cryptochr/Photolyase_FAD-bd"/>
</dbReference>
<sequence length="837" mass="94189">MPLSAAGGGDSEVLVRKILREVLLGREDPEGFFAMCLSVLGHQETRSQFLSLIHPLSTANSSLHSTLTSIYQEFFTQTEDDELELALALSLLEMKDDQLSTSSHKTGFLQFGDKQNESRSSQLTSESQPQGSSPTRRAEVVGTQETELQKRPRVKKYEECDQMTSNLAEKSKKNRRQRRKAARQQVVGLQCSLSAPPPVLVWFRRDLRLCDNPALSASLELGAPVIPVFIWSPDEEEGPGITLAIRGAGKYWLHQALSHLCASLERIGSHLVFLKASGEENGVGSSLHSLKKLIKDTGARTVLANALYEPWLKERDDAVVAALQKDGTEVRMFQSYCLRDPYSVSTEGVGLRGIGSVSHFMSCCRQNPASPLGVTLDPPVSLPTPAHWPQGVSLDTLGLANMPRRKDGTVINWAANIQKSWDFSEEGAQAHLEAFLQDGVYRYDKESGRADAPNTSCLSPYLHFGQLSPRWVLQAARGARCQPLKFQRKLAWRDLAYWQLTLFPDLPWESVRPPYKALQWSSNRGHLKAWQRGLTGYPLVDAAMRQLWLTGWMNNYMRHVVASFLIAYLHLPWQEGYRWFQDTLVDADVAIDAMMWQNGGMCGLDHWNFVMHPIDAAMTCDPYGNYVRKWCPELADLPDELIHKPWKCPSSMLRRAGVVFGQTYPERIITDLEERRSQSLQDVARVRREFQQYVDKRTGCDLVPLPPSLVTKALGLSHQDSSVVIEGKQFLLPVITRMEFKYQQENPNADASSNPYNALLKGYVSRKRDETIAFLNERDFTASVMFEAVQRKERLESDHRRIEGLPHAPAPRGSARRTPTAKDKFSIVPGGALTSLR</sequence>
<dbReference type="AlphaFoldDB" id="A0A3Q1H8Z6"/>
<dbReference type="GO" id="GO:0043153">
    <property type="term" value="P:entrainment of circadian clock by photoperiod"/>
    <property type="evidence" value="ECO:0007669"/>
    <property type="project" value="TreeGrafter"/>
</dbReference>
<dbReference type="GO" id="GO:0005737">
    <property type="term" value="C:cytoplasm"/>
    <property type="evidence" value="ECO:0007669"/>
    <property type="project" value="TreeGrafter"/>
</dbReference>
<dbReference type="GO" id="GO:0003904">
    <property type="term" value="F:deoxyribodipyrimidine photo-lyase activity"/>
    <property type="evidence" value="ECO:0007669"/>
    <property type="project" value="TreeGrafter"/>
</dbReference>
<evidence type="ECO:0000259" key="8">
    <source>
        <dbReference type="PROSITE" id="PS51645"/>
    </source>
</evidence>
<dbReference type="PROSITE" id="PS00394">
    <property type="entry name" value="DNA_PHOTOLYASES_1_1"/>
    <property type="match status" value="1"/>
</dbReference>
<dbReference type="InterPro" id="IPR036134">
    <property type="entry name" value="Crypto/Photolyase_FAD-like_sf"/>
</dbReference>
<dbReference type="SUPFAM" id="SSF48173">
    <property type="entry name" value="Cryptochrome/photolyase FAD-binding domain"/>
    <property type="match status" value="1"/>
</dbReference>
<dbReference type="PRINTS" id="PR00147">
    <property type="entry name" value="DNAPHOTLYASE"/>
</dbReference>
<dbReference type="STRING" id="64144.ENSATEP00000003870"/>
<organism evidence="9 10">
    <name type="scientific">Anabas testudineus</name>
    <name type="common">Climbing perch</name>
    <name type="synonym">Anthias testudineus</name>
    <dbReference type="NCBI Taxonomy" id="64144"/>
    <lineage>
        <taxon>Eukaryota</taxon>
        <taxon>Metazoa</taxon>
        <taxon>Chordata</taxon>
        <taxon>Craniata</taxon>
        <taxon>Vertebrata</taxon>
        <taxon>Euteleostomi</taxon>
        <taxon>Actinopterygii</taxon>
        <taxon>Neopterygii</taxon>
        <taxon>Teleostei</taxon>
        <taxon>Neoteleostei</taxon>
        <taxon>Acanthomorphata</taxon>
        <taxon>Anabantaria</taxon>
        <taxon>Anabantiformes</taxon>
        <taxon>Anabantoidei</taxon>
        <taxon>Anabantidae</taxon>
        <taxon>Anabas</taxon>
    </lineage>
</organism>
<feature type="compositionally biased region" description="Basic residues" evidence="7">
    <location>
        <begin position="172"/>
        <end position="181"/>
    </location>
</feature>
<evidence type="ECO:0000313" key="9">
    <source>
        <dbReference type="Ensembl" id="ENSATEP00000003870.1"/>
    </source>
</evidence>
<reference evidence="9" key="2">
    <citation type="submission" date="2025-08" db="UniProtKB">
        <authorList>
            <consortium name="Ensembl"/>
        </authorList>
    </citation>
    <scope>IDENTIFICATION</scope>
</reference>